<dbReference type="Pfam" id="PF01553">
    <property type="entry name" value="Acyltransferase"/>
    <property type="match status" value="1"/>
</dbReference>
<keyword evidence="1" id="KW-0175">Coiled coil</keyword>
<evidence type="ECO:0000259" key="3">
    <source>
        <dbReference type="SMART" id="SM00563"/>
    </source>
</evidence>
<evidence type="ECO:0000256" key="1">
    <source>
        <dbReference type="SAM" id="Coils"/>
    </source>
</evidence>
<feature type="transmembrane region" description="Helical" evidence="2">
    <location>
        <begin position="339"/>
        <end position="361"/>
    </location>
</feature>
<dbReference type="Proteomes" id="UP000287166">
    <property type="component" value="Unassembled WGS sequence"/>
</dbReference>
<proteinExistence type="predicted"/>
<protein>
    <recommendedName>
        <fullName evidence="3">Phospholipid/glycerol acyltransferase domain-containing protein</fullName>
    </recommendedName>
</protein>
<dbReference type="SUPFAM" id="SSF69593">
    <property type="entry name" value="Glycerol-3-phosphate (1)-acyltransferase"/>
    <property type="match status" value="1"/>
</dbReference>
<accession>A0A401GV53</accession>
<sequence>MTATTTTPWSYFCIRLFLKLVLKIFYGNIVVENTHLIPGDNALSSILCANHDNSITDASVLLTSVPLEARLIQRRSLLRMTAKSTHFGKKSFVGWLIEATGAVPVKRRVDFPGAPVDNTDTMIKLIEALEDGEIIGFFPEGVSRYSPALAPLKSGVSRIVSQVLSRNRDKPDFEVSILPCSITYMRRQHFRSDVLVSFQPPIKFRPKYNPELLEPVDFECICKLTGIIHERISAGTLHAPSWKTLRSAKTAAQIYAPLGTTISLGDHVRMVKTFLEAFKDAGSHKNVKIPVNTNSSRIMRLEDALEEYQDQLSRWHIKDECIHIPLSLRAILCKMTLSLIWTVLLLTLCLPGVVLWAPVFISTGLGARWYKTTGPMSETEVRIAHTKQLLGFFSLSSVLPIAMACTCFYSPAAAMFVPLVMWVTLRWLEDSMASARIFIAFACLLWIGPAELHRMTLVRESLHHRVMDYAENSLGLPADPARHFADSVVKEMVRTRGSWMSKLHYSIGARRKKSWNESLRFDEKVDYTEDD</sequence>
<dbReference type="AlphaFoldDB" id="A0A401GV53"/>
<keyword evidence="2" id="KW-0472">Membrane</keyword>
<comment type="caution">
    <text evidence="4">The sequence shown here is derived from an EMBL/GenBank/DDBJ whole genome shotgun (WGS) entry which is preliminary data.</text>
</comment>
<feature type="coiled-coil region" evidence="1">
    <location>
        <begin position="291"/>
        <end position="318"/>
    </location>
</feature>
<dbReference type="RefSeq" id="XP_027616983.1">
    <property type="nucleotide sequence ID" value="XM_027761182.1"/>
</dbReference>
<dbReference type="GeneID" id="38782987"/>
<evidence type="ECO:0000313" key="4">
    <source>
        <dbReference type="EMBL" id="GBE86070.1"/>
    </source>
</evidence>
<keyword evidence="5" id="KW-1185">Reference proteome</keyword>
<dbReference type="GO" id="GO:0004366">
    <property type="term" value="F:glycerol-3-phosphate O-acyltransferase activity"/>
    <property type="evidence" value="ECO:0007669"/>
    <property type="project" value="TreeGrafter"/>
</dbReference>
<reference evidence="4 5" key="1">
    <citation type="journal article" date="2018" name="Sci. Rep.">
        <title>Genome sequence of the cauliflower mushroom Sparassis crispa (Hanabiratake) and its association with beneficial usage.</title>
        <authorList>
            <person name="Kiyama R."/>
            <person name="Furutani Y."/>
            <person name="Kawaguchi K."/>
            <person name="Nakanishi T."/>
        </authorList>
    </citation>
    <scope>NUCLEOTIDE SEQUENCE [LARGE SCALE GENOMIC DNA]</scope>
</reference>
<feature type="transmembrane region" description="Helical" evidence="2">
    <location>
        <begin position="389"/>
        <end position="412"/>
    </location>
</feature>
<dbReference type="PANTHER" id="PTHR31605">
    <property type="entry name" value="GLYCEROL-3-PHOSPHATE O-ACYLTRANSFERASE 1"/>
    <property type="match status" value="1"/>
</dbReference>
<feature type="transmembrane region" description="Helical" evidence="2">
    <location>
        <begin position="432"/>
        <end position="452"/>
    </location>
</feature>
<dbReference type="InterPro" id="IPR002123">
    <property type="entry name" value="Plipid/glycerol_acylTrfase"/>
</dbReference>
<dbReference type="EMBL" id="BFAD01000008">
    <property type="protein sequence ID" value="GBE86070.1"/>
    <property type="molecule type" value="Genomic_DNA"/>
</dbReference>
<keyword evidence="2" id="KW-1133">Transmembrane helix</keyword>
<dbReference type="InParanoid" id="A0A401GV53"/>
<dbReference type="SMART" id="SM00563">
    <property type="entry name" value="PlsC"/>
    <property type="match status" value="1"/>
</dbReference>
<dbReference type="GO" id="GO:0008654">
    <property type="term" value="P:phospholipid biosynthetic process"/>
    <property type="evidence" value="ECO:0007669"/>
    <property type="project" value="TreeGrafter"/>
</dbReference>
<evidence type="ECO:0000256" key="2">
    <source>
        <dbReference type="SAM" id="Phobius"/>
    </source>
</evidence>
<name>A0A401GV53_9APHY</name>
<dbReference type="GO" id="GO:0016287">
    <property type="term" value="F:glycerone-phosphate O-acyltransferase activity"/>
    <property type="evidence" value="ECO:0007669"/>
    <property type="project" value="TreeGrafter"/>
</dbReference>
<dbReference type="PANTHER" id="PTHR31605:SF0">
    <property type="entry name" value="GLYCEROL-3-PHOSPHATE O-ACYLTRANSFERASE 1"/>
    <property type="match status" value="1"/>
</dbReference>
<dbReference type="OrthoDB" id="5567124at2759"/>
<dbReference type="InterPro" id="IPR052744">
    <property type="entry name" value="GPAT/DAPAT"/>
</dbReference>
<keyword evidence="2" id="KW-0812">Transmembrane</keyword>
<feature type="domain" description="Phospholipid/glycerol acyltransferase" evidence="3">
    <location>
        <begin position="45"/>
        <end position="185"/>
    </location>
</feature>
<evidence type="ECO:0000313" key="5">
    <source>
        <dbReference type="Proteomes" id="UP000287166"/>
    </source>
</evidence>
<organism evidence="4 5">
    <name type="scientific">Sparassis crispa</name>
    <dbReference type="NCBI Taxonomy" id="139825"/>
    <lineage>
        <taxon>Eukaryota</taxon>
        <taxon>Fungi</taxon>
        <taxon>Dikarya</taxon>
        <taxon>Basidiomycota</taxon>
        <taxon>Agaricomycotina</taxon>
        <taxon>Agaricomycetes</taxon>
        <taxon>Polyporales</taxon>
        <taxon>Sparassidaceae</taxon>
        <taxon>Sparassis</taxon>
    </lineage>
</organism>
<gene>
    <name evidence="4" type="ORF">SCP_0805940</name>
</gene>